<proteinExistence type="predicted"/>
<feature type="non-terminal residue" evidence="2">
    <location>
        <position position="72"/>
    </location>
</feature>
<sequence>IRRADDGAAIDCIGKQANQMVASSEQPSQSVRTSNDNLPKRVETRMTKTEARVSVHDARIAKLEEQMQHLQQ</sequence>
<dbReference type="EMBL" id="CAUYUJ010016748">
    <property type="protein sequence ID" value="CAK0868449.1"/>
    <property type="molecule type" value="Genomic_DNA"/>
</dbReference>
<accession>A0ABN9V6V9</accession>
<reference evidence="2" key="1">
    <citation type="submission" date="2023-10" db="EMBL/GenBank/DDBJ databases">
        <authorList>
            <person name="Chen Y."/>
            <person name="Shah S."/>
            <person name="Dougan E. K."/>
            <person name="Thang M."/>
            <person name="Chan C."/>
        </authorList>
    </citation>
    <scope>NUCLEOTIDE SEQUENCE [LARGE SCALE GENOMIC DNA]</scope>
</reference>
<evidence type="ECO:0000313" key="3">
    <source>
        <dbReference type="Proteomes" id="UP001189429"/>
    </source>
</evidence>
<comment type="caution">
    <text evidence="2">The sequence shown here is derived from an EMBL/GenBank/DDBJ whole genome shotgun (WGS) entry which is preliminary data.</text>
</comment>
<feature type="non-terminal residue" evidence="2">
    <location>
        <position position="1"/>
    </location>
</feature>
<evidence type="ECO:0000313" key="2">
    <source>
        <dbReference type="EMBL" id="CAK0868449.1"/>
    </source>
</evidence>
<dbReference type="Proteomes" id="UP001189429">
    <property type="component" value="Unassembled WGS sequence"/>
</dbReference>
<gene>
    <name evidence="2" type="ORF">PCOR1329_LOCUS55108</name>
</gene>
<organism evidence="2 3">
    <name type="scientific">Prorocentrum cordatum</name>
    <dbReference type="NCBI Taxonomy" id="2364126"/>
    <lineage>
        <taxon>Eukaryota</taxon>
        <taxon>Sar</taxon>
        <taxon>Alveolata</taxon>
        <taxon>Dinophyceae</taxon>
        <taxon>Prorocentrales</taxon>
        <taxon>Prorocentraceae</taxon>
        <taxon>Prorocentrum</taxon>
    </lineage>
</organism>
<name>A0ABN9V6V9_9DINO</name>
<feature type="compositionally biased region" description="Polar residues" evidence="1">
    <location>
        <begin position="19"/>
        <end position="37"/>
    </location>
</feature>
<feature type="region of interest" description="Disordered" evidence="1">
    <location>
        <begin position="19"/>
        <end position="51"/>
    </location>
</feature>
<keyword evidence="3" id="KW-1185">Reference proteome</keyword>
<feature type="compositionally biased region" description="Basic and acidic residues" evidence="1">
    <location>
        <begin position="38"/>
        <end position="51"/>
    </location>
</feature>
<protein>
    <submittedName>
        <fullName evidence="2">Uncharacterized protein</fullName>
    </submittedName>
</protein>
<evidence type="ECO:0000256" key="1">
    <source>
        <dbReference type="SAM" id="MobiDB-lite"/>
    </source>
</evidence>